<keyword evidence="2" id="KW-1185">Reference proteome</keyword>
<gene>
    <name evidence="1" type="ORF">SAMN04488505_11469</name>
</gene>
<dbReference type="EMBL" id="FOBB01000014">
    <property type="protein sequence ID" value="SEN89468.1"/>
    <property type="molecule type" value="Genomic_DNA"/>
</dbReference>
<dbReference type="STRING" id="573321.SAMN04488505_11469"/>
<evidence type="ECO:0000313" key="2">
    <source>
        <dbReference type="Proteomes" id="UP000198984"/>
    </source>
</evidence>
<protein>
    <submittedName>
        <fullName evidence="1">Uncharacterized protein</fullName>
    </submittedName>
</protein>
<dbReference type="OrthoDB" id="9793307at2"/>
<sequence length="353" mass="37601">MIKHIFLIAAMACGHMALGQTSNRFDSTGNAGIGTKTPSQRLEILTNGASNLQLTNNWDVLGAVGAVKFNMAGTEVGAIEAERTVATGRLSALKFFVRSGSGVTGEAMGITQDANVGIGTTTPLARLHITGPQGTPSAKFTVTSVPEADAFLSFENGTNTTGHYIPSIRGRCSAGGRPFGLYLTGEAEDVTPSGIEAFAGAIILDGRSKNASKLNSNNVVMINSFGQNLVAFKADGSVGIGATDTKGYKLAVNGNAIFTKVKVEPFAGWPDYVFEEDYALPSLAVVEKYINEHKHLPDMPSAQEVQKEGLDIGEMNKQLLQKVEELTLYIIQLKKDSEAQKQMIQELQSIIKK</sequence>
<dbReference type="Proteomes" id="UP000198984">
    <property type="component" value="Unassembled WGS sequence"/>
</dbReference>
<reference evidence="1 2" key="1">
    <citation type="submission" date="2016-10" db="EMBL/GenBank/DDBJ databases">
        <authorList>
            <person name="de Groot N.N."/>
        </authorList>
    </citation>
    <scope>NUCLEOTIDE SEQUENCE [LARGE SCALE GENOMIC DNA]</scope>
    <source>
        <strain evidence="1 2">DSM 21039</strain>
    </source>
</reference>
<proteinExistence type="predicted"/>
<dbReference type="AlphaFoldDB" id="A0A1H8KAK5"/>
<name>A0A1H8KAK5_9BACT</name>
<accession>A0A1H8KAK5</accession>
<dbReference type="RefSeq" id="WP_089921288.1">
    <property type="nucleotide sequence ID" value="NZ_FOBB01000014.1"/>
</dbReference>
<evidence type="ECO:0000313" key="1">
    <source>
        <dbReference type="EMBL" id="SEN89468.1"/>
    </source>
</evidence>
<organism evidence="1 2">
    <name type="scientific">Chitinophaga rupis</name>
    <dbReference type="NCBI Taxonomy" id="573321"/>
    <lineage>
        <taxon>Bacteria</taxon>
        <taxon>Pseudomonadati</taxon>
        <taxon>Bacteroidota</taxon>
        <taxon>Chitinophagia</taxon>
        <taxon>Chitinophagales</taxon>
        <taxon>Chitinophagaceae</taxon>
        <taxon>Chitinophaga</taxon>
    </lineage>
</organism>